<dbReference type="Proteomes" id="UP001387100">
    <property type="component" value="Unassembled WGS sequence"/>
</dbReference>
<dbReference type="GO" id="GO:0016787">
    <property type="term" value="F:hydrolase activity"/>
    <property type="evidence" value="ECO:0007669"/>
    <property type="project" value="UniProtKB-KW"/>
</dbReference>
<gene>
    <name evidence="3" type="ORF">WDZ17_08335</name>
</gene>
<feature type="domain" description="Rhamnogalacturonase A/B/Epimerase-like pectate lyase" evidence="2">
    <location>
        <begin position="224"/>
        <end position="437"/>
    </location>
</feature>
<keyword evidence="3" id="KW-0378">Hydrolase</keyword>
<keyword evidence="4" id="KW-1185">Reference proteome</keyword>
<reference evidence="3 4" key="1">
    <citation type="journal article" date="2017" name="Int. J. Syst. Evol. Microbiol.">
        <title>Pseudokineococcus basanitobsidens sp. nov., isolated from volcanic rock.</title>
        <authorList>
            <person name="Lee D.W."/>
            <person name="Park M.Y."/>
            <person name="Kim J.J."/>
            <person name="Kim B.S."/>
        </authorList>
    </citation>
    <scope>NUCLEOTIDE SEQUENCE [LARGE SCALE GENOMIC DNA]</scope>
    <source>
        <strain evidence="3 4">DSM 103726</strain>
    </source>
</reference>
<name>A0ABU8RJT3_9ACTN</name>
<evidence type="ECO:0000313" key="4">
    <source>
        <dbReference type="Proteomes" id="UP001387100"/>
    </source>
</evidence>
<evidence type="ECO:0000259" key="2">
    <source>
        <dbReference type="Pfam" id="PF12708"/>
    </source>
</evidence>
<dbReference type="SMART" id="SM00710">
    <property type="entry name" value="PbH1"/>
    <property type="match status" value="5"/>
</dbReference>
<dbReference type="RefSeq" id="WP_339574684.1">
    <property type="nucleotide sequence ID" value="NZ_JBBIAA010000007.1"/>
</dbReference>
<dbReference type="InterPro" id="IPR011050">
    <property type="entry name" value="Pectin_lyase_fold/virulence"/>
</dbReference>
<comment type="caution">
    <text evidence="3">The sequence shown here is derived from an EMBL/GenBank/DDBJ whole genome shotgun (WGS) entry which is preliminary data.</text>
</comment>
<dbReference type="InterPro" id="IPR024535">
    <property type="entry name" value="RHGA/B-epi-like_pectate_lyase"/>
</dbReference>
<dbReference type="InterPro" id="IPR006626">
    <property type="entry name" value="PbH1"/>
</dbReference>
<protein>
    <submittedName>
        <fullName evidence="3">Glycosyl hydrolase family 28-related protein</fullName>
    </submittedName>
</protein>
<proteinExistence type="predicted"/>
<sequence>MATSSAAAHHPRRNRSLVVVLGLGLGLGLLPQGLVPPLVPTAAAADAGAVATTPAVGSGYSLTAGGRKLFGSTQPAGVVDVVVTSPQRITAVRLADARSRTLTSTTAVGRDSLGQHVAALRVDLAALAGSSTKLVAHLTYPSGSTHRLEATFRVAAAPVAAPTPAPAATAAPAPIPTPATPTPAPTPPTPAVPTQTPTPTPTPTGAPAPAVPVTSAVSGTPLTAFGAVGDGVTDDTAAIQRAFDTARAGTTLVVPAGKIFRHTDVLRLKRPDLTLAGTGTLRATREEKSSLLVSGDRTTVRDVTLELVGSTRRIGTWEDMKLTVLGAKDVTLERVRVRGSAGAGVYFWGAERFTATDLSVSGTRADGIHVTGPSSDGTITRPVVTGSGDDGVAVVSYAQDGQPVRRVTVTSPTVLGTTWGRGVTVVGGEDITYSDIRVERSNAAAVYIAKEPGWRTFAPVRVRVVGGTVVDANQSRTVDHGAVLVWDGWVAGPGQMRDVVVEGLSITGTRSSASRQVGFLRGLGSTATGVHLNRFSITGGPTNLLVAQAPPGDYEAKGWVVDGRAVCVER</sequence>
<dbReference type="Gene3D" id="2.160.20.10">
    <property type="entry name" value="Single-stranded right-handed beta-helix, Pectin lyase-like"/>
    <property type="match status" value="1"/>
</dbReference>
<dbReference type="InterPro" id="IPR012334">
    <property type="entry name" value="Pectin_lyas_fold"/>
</dbReference>
<dbReference type="SUPFAM" id="SSF51126">
    <property type="entry name" value="Pectin lyase-like"/>
    <property type="match status" value="1"/>
</dbReference>
<organism evidence="3 4">
    <name type="scientific">Pseudokineococcus basanitobsidens</name>
    <dbReference type="NCBI Taxonomy" id="1926649"/>
    <lineage>
        <taxon>Bacteria</taxon>
        <taxon>Bacillati</taxon>
        <taxon>Actinomycetota</taxon>
        <taxon>Actinomycetes</taxon>
        <taxon>Kineosporiales</taxon>
        <taxon>Kineosporiaceae</taxon>
        <taxon>Pseudokineococcus</taxon>
    </lineage>
</organism>
<evidence type="ECO:0000313" key="3">
    <source>
        <dbReference type="EMBL" id="MEJ5945299.1"/>
    </source>
</evidence>
<dbReference type="EMBL" id="JBBIAA010000007">
    <property type="protein sequence ID" value="MEJ5945299.1"/>
    <property type="molecule type" value="Genomic_DNA"/>
</dbReference>
<feature type="region of interest" description="Disordered" evidence="1">
    <location>
        <begin position="164"/>
        <end position="214"/>
    </location>
</feature>
<feature type="compositionally biased region" description="Pro residues" evidence="1">
    <location>
        <begin position="173"/>
        <end position="210"/>
    </location>
</feature>
<accession>A0ABU8RJT3</accession>
<evidence type="ECO:0000256" key="1">
    <source>
        <dbReference type="SAM" id="MobiDB-lite"/>
    </source>
</evidence>
<dbReference type="Pfam" id="PF12708">
    <property type="entry name" value="Pect-lyase_RHGA_epim"/>
    <property type="match status" value="1"/>
</dbReference>